<gene>
    <name evidence="1" type="ORF">Q2T77_32630</name>
</gene>
<dbReference type="RefSeq" id="WP_301815267.1">
    <property type="nucleotide sequence ID" value="NZ_JAUJZH010000034.1"/>
</dbReference>
<name>A0ABT8SDV8_9BURK</name>
<sequence length="78" mass="8505">MSVRAKFKVVSITTSARWNGPGTMGTVKLQPVTSGSEENKKFYEATPSGEITLGTINQDALAQFEIGKEFYVDFTPAE</sequence>
<protein>
    <submittedName>
        <fullName evidence="1">Uncharacterized protein</fullName>
    </submittedName>
</protein>
<reference evidence="1" key="1">
    <citation type="submission" date="2023-06" db="EMBL/GenBank/DDBJ databases">
        <authorList>
            <person name="Jiang Y."/>
            <person name="Liu Q."/>
        </authorList>
    </citation>
    <scope>NUCLEOTIDE SEQUENCE</scope>
    <source>
        <strain evidence="1">CGMCC 1.12090</strain>
    </source>
</reference>
<accession>A0ABT8SDV8</accession>
<organism evidence="1 2">
    <name type="scientific">Variovorax ginsengisoli</name>
    <dbReference type="NCBI Taxonomy" id="363844"/>
    <lineage>
        <taxon>Bacteria</taxon>
        <taxon>Pseudomonadati</taxon>
        <taxon>Pseudomonadota</taxon>
        <taxon>Betaproteobacteria</taxon>
        <taxon>Burkholderiales</taxon>
        <taxon>Comamonadaceae</taxon>
        <taxon>Variovorax</taxon>
    </lineage>
</organism>
<comment type="caution">
    <text evidence="1">The sequence shown here is derived from an EMBL/GenBank/DDBJ whole genome shotgun (WGS) entry which is preliminary data.</text>
</comment>
<dbReference type="Proteomes" id="UP001169027">
    <property type="component" value="Unassembled WGS sequence"/>
</dbReference>
<proteinExistence type="predicted"/>
<dbReference type="EMBL" id="JAUKVY010000034">
    <property type="protein sequence ID" value="MDO1537023.1"/>
    <property type="molecule type" value="Genomic_DNA"/>
</dbReference>
<evidence type="ECO:0000313" key="2">
    <source>
        <dbReference type="Proteomes" id="UP001169027"/>
    </source>
</evidence>
<keyword evidence="2" id="KW-1185">Reference proteome</keyword>
<evidence type="ECO:0000313" key="1">
    <source>
        <dbReference type="EMBL" id="MDO1537023.1"/>
    </source>
</evidence>